<feature type="compositionally biased region" description="Basic residues" evidence="1">
    <location>
        <begin position="150"/>
        <end position="163"/>
    </location>
</feature>
<dbReference type="Proteomes" id="UP001219525">
    <property type="component" value="Unassembled WGS sequence"/>
</dbReference>
<feature type="region of interest" description="Disordered" evidence="1">
    <location>
        <begin position="1"/>
        <end position="36"/>
    </location>
</feature>
<accession>A0AAD6YAS4</accession>
<feature type="region of interest" description="Disordered" evidence="1">
    <location>
        <begin position="123"/>
        <end position="185"/>
    </location>
</feature>
<dbReference type="AlphaFoldDB" id="A0AAD6YAS4"/>
<organism evidence="2 3">
    <name type="scientific">Mycena pura</name>
    <dbReference type="NCBI Taxonomy" id="153505"/>
    <lineage>
        <taxon>Eukaryota</taxon>
        <taxon>Fungi</taxon>
        <taxon>Dikarya</taxon>
        <taxon>Basidiomycota</taxon>
        <taxon>Agaricomycotina</taxon>
        <taxon>Agaricomycetes</taxon>
        <taxon>Agaricomycetidae</taxon>
        <taxon>Agaricales</taxon>
        <taxon>Marasmiineae</taxon>
        <taxon>Mycenaceae</taxon>
        <taxon>Mycena</taxon>
    </lineage>
</organism>
<comment type="caution">
    <text evidence="2">The sequence shown here is derived from an EMBL/GenBank/DDBJ whole genome shotgun (WGS) entry which is preliminary data.</text>
</comment>
<proteinExistence type="predicted"/>
<evidence type="ECO:0000313" key="3">
    <source>
        <dbReference type="Proteomes" id="UP001219525"/>
    </source>
</evidence>
<feature type="region of interest" description="Disordered" evidence="1">
    <location>
        <begin position="223"/>
        <end position="242"/>
    </location>
</feature>
<evidence type="ECO:0000256" key="1">
    <source>
        <dbReference type="SAM" id="MobiDB-lite"/>
    </source>
</evidence>
<evidence type="ECO:0000313" key="2">
    <source>
        <dbReference type="EMBL" id="KAJ7206263.1"/>
    </source>
</evidence>
<reference evidence="2" key="1">
    <citation type="submission" date="2023-03" db="EMBL/GenBank/DDBJ databases">
        <title>Massive genome expansion in bonnet fungi (Mycena s.s.) driven by repeated elements and novel gene families across ecological guilds.</title>
        <authorList>
            <consortium name="Lawrence Berkeley National Laboratory"/>
            <person name="Harder C.B."/>
            <person name="Miyauchi S."/>
            <person name="Viragh M."/>
            <person name="Kuo A."/>
            <person name="Thoen E."/>
            <person name="Andreopoulos B."/>
            <person name="Lu D."/>
            <person name="Skrede I."/>
            <person name="Drula E."/>
            <person name="Henrissat B."/>
            <person name="Morin E."/>
            <person name="Kohler A."/>
            <person name="Barry K."/>
            <person name="LaButti K."/>
            <person name="Morin E."/>
            <person name="Salamov A."/>
            <person name="Lipzen A."/>
            <person name="Mereny Z."/>
            <person name="Hegedus B."/>
            <person name="Baldrian P."/>
            <person name="Stursova M."/>
            <person name="Weitz H."/>
            <person name="Taylor A."/>
            <person name="Grigoriev I.V."/>
            <person name="Nagy L.G."/>
            <person name="Martin F."/>
            <person name="Kauserud H."/>
        </authorList>
    </citation>
    <scope>NUCLEOTIDE SEQUENCE</scope>
    <source>
        <strain evidence="2">9144</strain>
    </source>
</reference>
<feature type="compositionally biased region" description="Gly residues" evidence="1">
    <location>
        <begin position="130"/>
        <end position="141"/>
    </location>
</feature>
<sequence length="324" mass="34334">MKMVGKHKKIAETPQRRKIGHRQMRTPGSSDMRRGDNTLVPFASVTSAKCCEKRFNERRCLQLSATTFGSSLRSILTTLTGVAGSPAQVSFAYVAKHRHECWTSPEANVGVFRRGGNARVPFDKGAAGQAAGGGMGGGIGGEQRDEWRGGRRAVRQAARQRRDRRAEVTGQAQAAAGPEAGSRMAGQRDFFLDGTAIGTAIGTGNGTGSCNCPGRRLHNVRVPKTSLPAARTRPGSQGSEGREELLVAGQQAAAVVSDAVAGLTLAHAGTAHRGYAGSGLRDSLWMHLRRTACSWLERMAGASWRAADRAGLGDIAKLSENISM</sequence>
<dbReference type="EMBL" id="JARJCW010000040">
    <property type="protein sequence ID" value="KAJ7206263.1"/>
    <property type="molecule type" value="Genomic_DNA"/>
</dbReference>
<gene>
    <name evidence="2" type="ORF">GGX14DRAFT_397075</name>
</gene>
<name>A0AAD6YAS4_9AGAR</name>
<keyword evidence="3" id="KW-1185">Reference proteome</keyword>
<protein>
    <submittedName>
        <fullName evidence="2">Uncharacterized protein</fullName>
    </submittedName>
</protein>